<accession>A0A2H0N1N5</accession>
<keyword evidence="2" id="KW-0472">Membrane</keyword>
<name>A0A2H0N1N5_9BACT</name>
<feature type="coiled-coil region" evidence="1">
    <location>
        <begin position="24"/>
        <end position="58"/>
    </location>
</feature>
<evidence type="ECO:0000313" key="3">
    <source>
        <dbReference type="EMBL" id="PIR02813.1"/>
    </source>
</evidence>
<organism evidence="3 4">
    <name type="scientific">Candidatus Nealsonbacteria bacterium CG11_big_fil_rev_8_21_14_0_20_35_11</name>
    <dbReference type="NCBI Taxonomy" id="1974713"/>
    <lineage>
        <taxon>Bacteria</taxon>
        <taxon>Candidatus Nealsoniibacteriota</taxon>
    </lineage>
</organism>
<dbReference type="Proteomes" id="UP000231139">
    <property type="component" value="Unassembled WGS sequence"/>
</dbReference>
<sequence length="142" mass="15969">MKNNLVTILAILLVIVLGAGVYFYTNVQGKLKMLQTELGNLQSQVQTLNLEKTDLETKIAQGLAYVEYLDVLLWPMFEEAGITPKFDFSDPMQYLSDVEQRAKTLDDEILIDNLNKIKAGDSKGFNASLIRVLAKLEESLKK</sequence>
<evidence type="ECO:0000256" key="1">
    <source>
        <dbReference type="SAM" id="Coils"/>
    </source>
</evidence>
<dbReference type="AlphaFoldDB" id="A0A2H0N1N5"/>
<proteinExistence type="predicted"/>
<feature type="transmembrane region" description="Helical" evidence="2">
    <location>
        <begin position="6"/>
        <end position="25"/>
    </location>
</feature>
<evidence type="ECO:0000313" key="4">
    <source>
        <dbReference type="Proteomes" id="UP000231139"/>
    </source>
</evidence>
<keyword evidence="2" id="KW-0812">Transmembrane</keyword>
<keyword evidence="2" id="KW-1133">Transmembrane helix</keyword>
<reference evidence="3 4" key="1">
    <citation type="submission" date="2017-09" db="EMBL/GenBank/DDBJ databases">
        <title>Depth-based differentiation of microbial function through sediment-hosted aquifers and enrichment of novel symbionts in the deep terrestrial subsurface.</title>
        <authorList>
            <person name="Probst A.J."/>
            <person name="Ladd B."/>
            <person name="Jarett J.K."/>
            <person name="Geller-Mcgrath D.E."/>
            <person name="Sieber C.M."/>
            <person name="Emerson J.B."/>
            <person name="Anantharaman K."/>
            <person name="Thomas B.C."/>
            <person name="Malmstrom R."/>
            <person name="Stieglmeier M."/>
            <person name="Klingl A."/>
            <person name="Woyke T."/>
            <person name="Ryan C.M."/>
            <person name="Banfield J.F."/>
        </authorList>
    </citation>
    <scope>NUCLEOTIDE SEQUENCE [LARGE SCALE GENOMIC DNA]</scope>
    <source>
        <strain evidence="3">CG11_big_fil_rev_8_21_14_0_20_35_11</strain>
    </source>
</reference>
<dbReference type="EMBL" id="PCWK01000007">
    <property type="protein sequence ID" value="PIR02813.1"/>
    <property type="molecule type" value="Genomic_DNA"/>
</dbReference>
<gene>
    <name evidence="3" type="ORF">COV62_00375</name>
</gene>
<protein>
    <submittedName>
        <fullName evidence="3">Uncharacterized protein</fullName>
    </submittedName>
</protein>
<evidence type="ECO:0000256" key="2">
    <source>
        <dbReference type="SAM" id="Phobius"/>
    </source>
</evidence>
<keyword evidence="1" id="KW-0175">Coiled coil</keyword>
<comment type="caution">
    <text evidence="3">The sequence shown here is derived from an EMBL/GenBank/DDBJ whole genome shotgun (WGS) entry which is preliminary data.</text>
</comment>